<dbReference type="GO" id="GO:0035102">
    <property type="term" value="C:PRC1 complex"/>
    <property type="evidence" value="ECO:0007669"/>
    <property type="project" value="TreeGrafter"/>
</dbReference>
<dbReference type="PROSITE" id="PS50105">
    <property type="entry name" value="SAM_DOMAIN"/>
    <property type="match status" value="1"/>
</dbReference>
<evidence type="ECO:0008006" key="14">
    <source>
        <dbReference type="Google" id="ProtNLM"/>
    </source>
</evidence>
<keyword evidence="6" id="KW-0238">DNA-binding</keyword>
<comment type="caution">
    <text evidence="12">The sequence shown here is derived from an EMBL/GenBank/DDBJ whole genome shotgun (WGS) entry which is preliminary data.</text>
</comment>
<dbReference type="GO" id="GO:0042393">
    <property type="term" value="F:histone binding"/>
    <property type="evidence" value="ECO:0007669"/>
    <property type="project" value="TreeGrafter"/>
</dbReference>
<organism evidence="12 13">
    <name type="scientific">Scyliorhinus torazame</name>
    <name type="common">Cloudy catshark</name>
    <name type="synonym">Catulus torazame</name>
    <dbReference type="NCBI Taxonomy" id="75743"/>
    <lineage>
        <taxon>Eukaryota</taxon>
        <taxon>Metazoa</taxon>
        <taxon>Chordata</taxon>
        <taxon>Craniata</taxon>
        <taxon>Vertebrata</taxon>
        <taxon>Chondrichthyes</taxon>
        <taxon>Elasmobranchii</taxon>
        <taxon>Galeomorphii</taxon>
        <taxon>Galeoidea</taxon>
        <taxon>Carcharhiniformes</taxon>
        <taxon>Scyliorhinidae</taxon>
        <taxon>Scyliorhinus</taxon>
    </lineage>
</organism>
<dbReference type="AlphaFoldDB" id="A0A401QBG3"/>
<dbReference type="InterPro" id="IPR013761">
    <property type="entry name" value="SAM/pointed_sf"/>
</dbReference>
<dbReference type="InterPro" id="IPR050548">
    <property type="entry name" value="PcG_chromatin_remod_factors"/>
</dbReference>
<dbReference type="GO" id="GO:0003682">
    <property type="term" value="F:chromatin binding"/>
    <property type="evidence" value="ECO:0007669"/>
    <property type="project" value="TreeGrafter"/>
</dbReference>
<feature type="compositionally biased region" description="Polar residues" evidence="9">
    <location>
        <begin position="127"/>
        <end position="137"/>
    </location>
</feature>
<dbReference type="SUPFAM" id="SSF47769">
    <property type="entry name" value="SAM/Pointed domain"/>
    <property type="match status" value="1"/>
</dbReference>
<dbReference type="Gene3D" id="1.10.150.50">
    <property type="entry name" value="Transcription Factor, Ets-1"/>
    <property type="match status" value="1"/>
</dbReference>
<evidence type="ECO:0000256" key="9">
    <source>
        <dbReference type="SAM" id="MobiDB-lite"/>
    </source>
</evidence>
<evidence type="ECO:0000256" key="3">
    <source>
        <dbReference type="ARBA" id="ARBA00022723"/>
    </source>
</evidence>
<dbReference type="Pfam" id="PF00536">
    <property type="entry name" value="SAM_1"/>
    <property type="match status" value="1"/>
</dbReference>
<dbReference type="Pfam" id="PF21319">
    <property type="entry name" value="zf-FCS_1"/>
    <property type="match status" value="1"/>
</dbReference>
<dbReference type="InterPro" id="IPR001660">
    <property type="entry name" value="SAM"/>
</dbReference>
<evidence type="ECO:0000313" key="13">
    <source>
        <dbReference type="Proteomes" id="UP000288216"/>
    </source>
</evidence>
<feature type="domain" description="FCS-type" evidence="11">
    <location>
        <begin position="37"/>
        <end position="71"/>
    </location>
</feature>
<dbReference type="Proteomes" id="UP000288216">
    <property type="component" value="Unassembled WGS sequence"/>
</dbReference>
<keyword evidence="2" id="KW-0217">Developmental protein</keyword>
<dbReference type="Gene3D" id="3.30.60.160">
    <property type="match status" value="1"/>
</dbReference>
<evidence type="ECO:0000259" key="11">
    <source>
        <dbReference type="PROSITE" id="PS51024"/>
    </source>
</evidence>
<dbReference type="CDD" id="cd09577">
    <property type="entry name" value="SAM_Ph1_2_3"/>
    <property type="match status" value="1"/>
</dbReference>
<dbReference type="PANTHER" id="PTHR12247:SF86">
    <property type="entry name" value="POLYHOMEOTIC-LIKE PROTEIN 2"/>
    <property type="match status" value="1"/>
</dbReference>
<dbReference type="GO" id="GO:0045892">
    <property type="term" value="P:negative regulation of DNA-templated transcription"/>
    <property type="evidence" value="ECO:0007669"/>
    <property type="project" value="TreeGrafter"/>
</dbReference>
<dbReference type="InterPro" id="IPR038603">
    <property type="entry name" value="Znf_FCS_sf"/>
</dbReference>
<keyword evidence="5" id="KW-0862">Zinc</keyword>
<dbReference type="InterPro" id="IPR012313">
    <property type="entry name" value="Znf_FCS"/>
</dbReference>
<feature type="region of interest" description="Disordered" evidence="9">
    <location>
        <begin position="1"/>
        <end position="25"/>
    </location>
</feature>
<evidence type="ECO:0000313" key="12">
    <source>
        <dbReference type="EMBL" id="GCB82724.1"/>
    </source>
</evidence>
<evidence type="ECO:0000256" key="6">
    <source>
        <dbReference type="ARBA" id="ARBA00023125"/>
    </source>
</evidence>
<dbReference type="PROSITE" id="PS51024">
    <property type="entry name" value="ZF_FCS"/>
    <property type="match status" value="1"/>
</dbReference>
<comment type="subcellular location">
    <subcellularLocation>
        <location evidence="1">Nucleus</location>
    </subcellularLocation>
</comment>
<protein>
    <recommendedName>
        <fullName evidence="14">SAM domain-containing protein</fullName>
    </recommendedName>
</protein>
<keyword evidence="13" id="KW-1185">Reference proteome</keyword>
<gene>
    <name evidence="12" type="ORF">scyTo_0021707</name>
</gene>
<evidence type="ECO:0000256" key="5">
    <source>
        <dbReference type="ARBA" id="ARBA00022833"/>
    </source>
</evidence>
<dbReference type="FunFam" id="1.10.150.50:FF:000011">
    <property type="entry name" value="Polyhomeotic-like protein 2 isoform 1"/>
    <property type="match status" value="1"/>
</dbReference>
<reference evidence="12 13" key="1">
    <citation type="journal article" date="2018" name="Nat. Ecol. Evol.">
        <title>Shark genomes provide insights into elasmobranch evolution and the origin of vertebrates.</title>
        <authorList>
            <person name="Hara Y"/>
            <person name="Yamaguchi K"/>
            <person name="Onimaru K"/>
            <person name="Kadota M"/>
            <person name="Koyanagi M"/>
            <person name="Keeley SD"/>
            <person name="Tatsumi K"/>
            <person name="Tanaka K"/>
            <person name="Motone F"/>
            <person name="Kageyama Y"/>
            <person name="Nozu R"/>
            <person name="Adachi N"/>
            <person name="Nishimura O"/>
            <person name="Nakagawa R"/>
            <person name="Tanegashima C"/>
            <person name="Kiyatake I"/>
            <person name="Matsumoto R"/>
            <person name="Murakumo K"/>
            <person name="Nishida K"/>
            <person name="Terakita A"/>
            <person name="Kuratani S"/>
            <person name="Sato K"/>
            <person name="Hyodo S Kuraku.S."/>
        </authorList>
    </citation>
    <scope>NUCLEOTIDE SEQUENCE [LARGE SCALE GENOMIC DNA]</scope>
</reference>
<evidence type="ECO:0000256" key="2">
    <source>
        <dbReference type="ARBA" id="ARBA00022473"/>
    </source>
</evidence>
<feature type="non-terminal residue" evidence="12">
    <location>
        <position position="1"/>
    </location>
</feature>
<dbReference type="EMBL" id="BFAA01019789">
    <property type="protein sequence ID" value="GCB82724.1"/>
    <property type="molecule type" value="Genomic_DNA"/>
</dbReference>
<evidence type="ECO:0000256" key="4">
    <source>
        <dbReference type="ARBA" id="ARBA00022771"/>
    </source>
</evidence>
<keyword evidence="4 8" id="KW-0863">Zinc-finger</keyword>
<evidence type="ECO:0000256" key="7">
    <source>
        <dbReference type="ARBA" id="ARBA00023242"/>
    </source>
</evidence>
<feature type="region of interest" description="Disordered" evidence="9">
    <location>
        <begin position="88"/>
        <end position="139"/>
    </location>
</feature>
<dbReference type="GO" id="GO:0003677">
    <property type="term" value="F:DNA binding"/>
    <property type="evidence" value="ECO:0007669"/>
    <property type="project" value="UniProtKB-KW"/>
</dbReference>
<keyword evidence="7" id="KW-0539">Nucleus</keyword>
<dbReference type="GO" id="GO:0008270">
    <property type="term" value="F:zinc ion binding"/>
    <property type="evidence" value="ECO:0007669"/>
    <property type="project" value="UniProtKB-KW"/>
</dbReference>
<name>A0A401QBG3_SCYTO</name>
<dbReference type="OrthoDB" id="2390104at2759"/>
<accession>A0A401QBG3</accession>
<feature type="domain" description="SAM" evidence="10">
    <location>
        <begin position="183"/>
        <end position="247"/>
    </location>
</feature>
<dbReference type="STRING" id="75743.A0A401QBG3"/>
<proteinExistence type="predicted"/>
<dbReference type="SMART" id="SM00454">
    <property type="entry name" value="SAM"/>
    <property type="match status" value="1"/>
</dbReference>
<evidence type="ECO:0000256" key="1">
    <source>
        <dbReference type="ARBA" id="ARBA00004123"/>
    </source>
</evidence>
<dbReference type="Pfam" id="PF16616">
    <property type="entry name" value="PHC2_SAM_assoc"/>
    <property type="match status" value="1"/>
</dbReference>
<evidence type="ECO:0000256" key="8">
    <source>
        <dbReference type="PROSITE-ProRule" id="PRU00367"/>
    </source>
</evidence>
<dbReference type="PANTHER" id="PTHR12247">
    <property type="entry name" value="POLYCOMB GROUP PROTEIN"/>
    <property type="match status" value="1"/>
</dbReference>
<sequence>VDSALASADNKQKQQEPPVLQPENRHLGMEPLQQEGSEVIPELLKCEFCGRLEQAEKFKRSKRFCSMACAKRYNVSCRKGVRRFTMDNLSPLHKDNDPRIGRRTTRKGSGDSTRVNVSKKHLKNPEDSCQVSDNSSYDEALSPLSPNLVQLRQCDRESKNAAAGMPDLMGINPSFRNGSPGLWSVEQVHDFICSLPGCQDLAEEFRSQEIDGQALLLLKEEHLMSAMNMKLGPALKICARINLLKEP</sequence>
<evidence type="ECO:0000259" key="10">
    <source>
        <dbReference type="PROSITE" id="PS50105"/>
    </source>
</evidence>
<keyword evidence="3" id="KW-0479">Metal-binding</keyword>